<feature type="chain" id="PRO_5020790459" description="DUF6351 domain-containing protein" evidence="1">
    <location>
        <begin position="23"/>
        <end position="741"/>
    </location>
</feature>
<comment type="caution">
    <text evidence="3">The sequence shown here is derived from an EMBL/GenBank/DDBJ whole genome shotgun (WGS) entry which is preliminary data.</text>
</comment>
<dbReference type="InterPro" id="IPR045556">
    <property type="entry name" value="DUF6351"/>
</dbReference>
<dbReference type="Proteomes" id="UP000294927">
    <property type="component" value="Unassembled WGS sequence"/>
</dbReference>
<dbReference type="EMBL" id="SOCP01000021">
    <property type="protein sequence ID" value="TDV41007.1"/>
    <property type="molecule type" value="Genomic_DNA"/>
</dbReference>
<feature type="signal peptide" evidence="1">
    <location>
        <begin position="1"/>
        <end position="22"/>
    </location>
</feature>
<keyword evidence="1" id="KW-0732">Signal</keyword>
<name>A0A4R7UY11_9PSEU</name>
<dbReference type="AlphaFoldDB" id="A0A4R7UY11"/>
<accession>A0A4R7UY11</accession>
<proteinExistence type="predicted"/>
<gene>
    <name evidence="3" type="ORF">CLV71_12173</name>
</gene>
<protein>
    <recommendedName>
        <fullName evidence="2">DUF6351 domain-containing protein</fullName>
    </recommendedName>
</protein>
<reference evidence="3 4" key="1">
    <citation type="submission" date="2019-03" db="EMBL/GenBank/DDBJ databases">
        <title>Genomic Encyclopedia of Archaeal and Bacterial Type Strains, Phase II (KMG-II): from individual species to whole genera.</title>
        <authorList>
            <person name="Goeker M."/>
        </authorList>
    </citation>
    <scope>NUCLEOTIDE SEQUENCE [LARGE SCALE GENOMIC DNA]</scope>
    <source>
        <strain evidence="3 4">DSM 45499</strain>
    </source>
</reference>
<organism evidence="3 4">
    <name type="scientific">Actinophytocola oryzae</name>
    <dbReference type="NCBI Taxonomy" id="502181"/>
    <lineage>
        <taxon>Bacteria</taxon>
        <taxon>Bacillati</taxon>
        <taxon>Actinomycetota</taxon>
        <taxon>Actinomycetes</taxon>
        <taxon>Pseudonocardiales</taxon>
        <taxon>Pseudonocardiaceae</taxon>
    </lineage>
</organism>
<dbReference type="Pfam" id="PF19878">
    <property type="entry name" value="DUF6351"/>
    <property type="match status" value="1"/>
</dbReference>
<evidence type="ECO:0000256" key="1">
    <source>
        <dbReference type="SAM" id="SignalP"/>
    </source>
</evidence>
<dbReference type="RefSeq" id="WP_133907950.1">
    <property type="nucleotide sequence ID" value="NZ_SOCP01000021.1"/>
</dbReference>
<sequence length="741" mass="80929">MRRRFAVVVALLVCLGGTEAAASPPDRHGGRDGLRLAVLSGPAEYVSGGAARIRVDVPRSVASDRVKVTVDETDVTRDLVRGRHALEGVLHDLPLGASTVTASVSRHGKVSQRLVNHPVTGPMFSGPQQPDFFCSTPEHLAGFDLTGPFLDADCSLPTRVDHYYLSTGNAWRPYDRTAPRPADMSTTPSGVDFVIRWERGTINRFVYSIAVLDPEATGPGTLPHWNRRLIYYFGGGVAIGHYQGSNNQSESRYTYGLGQGYAVAWSTGTKTNTHYNLVLGGETAIMVKSRFVTEYGEPAYTVGLGGSGGGIQQYVYGQNHEGLLDGAIPQYSYPDMVTQTIHVGDCELLERWMDLQVRQDPSSKWRQWSNRTLLEGLASSDTVANPYQPLTPWLAAPGSTECVEGWRGLSPLALNPEFGTAPGITPEQQASVEWTHWNDAVNVYGRDPATGYARSTWDNVGVQYGLKALTDGNITPVEFLDLNASVGGWKQSQDAVQEGCPFVAALCPSDVDVWSARNVNPPDANGVRPRTEGSVDAMRAAYRSGMVFDGRIDIPVIDWRHYLDEELDMHNARQSFASRQRMLDGQGSAANQVVWFTDARPARAFDQTPMALAVMDEWLGNIGAHPSRGVVGNKPREAVDSCFATDGTLLYRGRDAWRGILDRGPAGPCTQRFPVHGTSRTVAGGPFDEQLFKCARQPVRTAIARGVYGSWRPTAEDVTRLEQIFATGVCDFRMPDVGRPH</sequence>
<evidence type="ECO:0000313" key="3">
    <source>
        <dbReference type="EMBL" id="TDV41007.1"/>
    </source>
</evidence>
<feature type="domain" description="DUF6351" evidence="2">
    <location>
        <begin position="37"/>
        <end position="739"/>
    </location>
</feature>
<keyword evidence="4" id="KW-1185">Reference proteome</keyword>
<evidence type="ECO:0000259" key="2">
    <source>
        <dbReference type="Pfam" id="PF19878"/>
    </source>
</evidence>
<dbReference type="OrthoDB" id="3078806at2"/>
<evidence type="ECO:0000313" key="4">
    <source>
        <dbReference type="Proteomes" id="UP000294927"/>
    </source>
</evidence>